<evidence type="ECO:0000313" key="6">
    <source>
        <dbReference type="Proteomes" id="UP001314170"/>
    </source>
</evidence>
<reference evidence="5 6" key="1">
    <citation type="submission" date="2024-01" db="EMBL/GenBank/DDBJ databases">
        <authorList>
            <person name="Waweru B."/>
        </authorList>
    </citation>
    <scope>NUCLEOTIDE SEQUENCE [LARGE SCALE GENOMIC DNA]</scope>
</reference>
<keyword evidence="2" id="KW-0805">Transcription regulation</keyword>
<comment type="caution">
    <text evidence="5">The sequence shown here is derived from an EMBL/GenBank/DDBJ whole genome shotgun (WGS) entry which is preliminary data.</text>
</comment>
<gene>
    <name evidence="5" type="ORF">DCAF_LOCUS17497</name>
</gene>
<dbReference type="AlphaFoldDB" id="A0AAV1S3Q4"/>
<evidence type="ECO:0000256" key="1">
    <source>
        <dbReference type="ARBA" id="ARBA00004123"/>
    </source>
</evidence>
<dbReference type="GO" id="GO:0005634">
    <property type="term" value="C:nucleus"/>
    <property type="evidence" value="ECO:0007669"/>
    <property type="project" value="UniProtKB-SubCell"/>
</dbReference>
<dbReference type="InterPro" id="IPR005202">
    <property type="entry name" value="TF_GRAS"/>
</dbReference>
<name>A0AAV1S3Q4_9ROSI</name>
<keyword evidence="4" id="KW-0539">Nucleus</keyword>
<accession>A0AAV1S3Q4</accession>
<dbReference type="EMBL" id="CAWUPB010001160">
    <property type="protein sequence ID" value="CAK7343800.1"/>
    <property type="molecule type" value="Genomic_DNA"/>
</dbReference>
<evidence type="ECO:0000313" key="5">
    <source>
        <dbReference type="EMBL" id="CAK7343800.1"/>
    </source>
</evidence>
<keyword evidence="6" id="KW-1185">Reference proteome</keyword>
<evidence type="ECO:0000256" key="2">
    <source>
        <dbReference type="ARBA" id="ARBA00023015"/>
    </source>
</evidence>
<dbReference type="Proteomes" id="UP001314170">
    <property type="component" value="Unassembled WGS sequence"/>
</dbReference>
<protein>
    <submittedName>
        <fullName evidence="5">Uncharacterized protein</fullName>
    </submittedName>
</protein>
<sequence>MINMRESEFFQLSSPQCDPNNIQASLDGYRYFELAMDANEHHFDEFSPPVTTNDAISNELADHFPEDSVHPVPSWRRFEETKRRLQDCANSFGLMLEVEEVELQNLMSEINEKIEGGERREWLAFNCMWAFPHMGRKRSRRHVLDFVRTAKEILANISVYSNTSSGGGILTFGDGGGWELSKDCPGFGLFFDNSMEHYHALLESIEWNFPICFLEARIAVECLFVAPYVSSRAWIQNWEEIEQGCDFKTGLGLEGLRLGNESLREAKELVREGETPYAARIEGENYNEMVLESRGTPLIKFSSWK</sequence>
<evidence type="ECO:0000256" key="3">
    <source>
        <dbReference type="ARBA" id="ARBA00023163"/>
    </source>
</evidence>
<dbReference type="Pfam" id="PF03514">
    <property type="entry name" value="GRAS"/>
    <property type="match status" value="1"/>
</dbReference>
<proteinExistence type="predicted"/>
<comment type="subcellular location">
    <subcellularLocation>
        <location evidence="1">Nucleus</location>
    </subcellularLocation>
</comment>
<keyword evidence="3" id="KW-0804">Transcription</keyword>
<organism evidence="5 6">
    <name type="scientific">Dovyalis caffra</name>
    <dbReference type="NCBI Taxonomy" id="77055"/>
    <lineage>
        <taxon>Eukaryota</taxon>
        <taxon>Viridiplantae</taxon>
        <taxon>Streptophyta</taxon>
        <taxon>Embryophyta</taxon>
        <taxon>Tracheophyta</taxon>
        <taxon>Spermatophyta</taxon>
        <taxon>Magnoliopsida</taxon>
        <taxon>eudicotyledons</taxon>
        <taxon>Gunneridae</taxon>
        <taxon>Pentapetalae</taxon>
        <taxon>rosids</taxon>
        <taxon>fabids</taxon>
        <taxon>Malpighiales</taxon>
        <taxon>Salicaceae</taxon>
        <taxon>Flacourtieae</taxon>
        <taxon>Dovyalis</taxon>
    </lineage>
</organism>
<evidence type="ECO:0000256" key="4">
    <source>
        <dbReference type="ARBA" id="ARBA00023242"/>
    </source>
</evidence>